<comment type="caution">
    <text evidence="4">The sequence shown here is derived from an EMBL/GenBank/DDBJ whole genome shotgun (WGS) entry which is preliminary data.</text>
</comment>
<organism evidence="4 5">
    <name type="scientific">Alkalibaculum sporogenes</name>
    <dbReference type="NCBI Taxonomy" id="2655001"/>
    <lineage>
        <taxon>Bacteria</taxon>
        <taxon>Bacillati</taxon>
        <taxon>Bacillota</taxon>
        <taxon>Clostridia</taxon>
        <taxon>Eubacteriales</taxon>
        <taxon>Eubacteriaceae</taxon>
        <taxon>Alkalibaculum</taxon>
    </lineage>
</organism>
<evidence type="ECO:0000313" key="4">
    <source>
        <dbReference type="EMBL" id="MPW24952.1"/>
    </source>
</evidence>
<evidence type="ECO:0000256" key="2">
    <source>
        <dbReference type="ARBA" id="ARBA00033753"/>
    </source>
</evidence>
<dbReference type="PANTHER" id="PTHR12818:SF0">
    <property type="entry name" value="TRNA (ADENINE(37)-N6)-METHYLTRANSFERASE"/>
    <property type="match status" value="1"/>
</dbReference>
<dbReference type="CDD" id="cd09281">
    <property type="entry name" value="UPF0066"/>
    <property type="match status" value="1"/>
</dbReference>
<accession>A0A6A7K6D8</accession>
<proteinExistence type="inferred from homology"/>
<protein>
    <submittedName>
        <fullName evidence="4">tRNA (N6-threonylcarbamoyladenosine(37)-N6)-methyltransferase TrmO</fullName>
    </submittedName>
</protein>
<feature type="domain" description="TsaA-like" evidence="3">
    <location>
        <begin position="5"/>
        <end position="135"/>
    </location>
</feature>
<evidence type="ECO:0000256" key="1">
    <source>
        <dbReference type="ARBA" id="ARBA00022691"/>
    </source>
</evidence>
<comment type="similarity">
    <text evidence="2">Belongs to the tRNA methyltransferase O family.</text>
</comment>
<dbReference type="InterPro" id="IPR036413">
    <property type="entry name" value="YaeB-like_sf"/>
</dbReference>
<dbReference type="EMBL" id="WHNX01000005">
    <property type="protein sequence ID" value="MPW24952.1"/>
    <property type="molecule type" value="Genomic_DNA"/>
</dbReference>
<name>A0A6A7K6D8_9FIRM</name>
<keyword evidence="4" id="KW-0808">Transferase</keyword>
<evidence type="ECO:0000259" key="3">
    <source>
        <dbReference type="PROSITE" id="PS51668"/>
    </source>
</evidence>
<dbReference type="SUPFAM" id="SSF118196">
    <property type="entry name" value="YaeB-like"/>
    <property type="match status" value="1"/>
</dbReference>
<gene>
    <name evidence="4" type="primary">tsaA</name>
    <name evidence="4" type="ORF">GC105_04010</name>
</gene>
<dbReference type="GO" id="GO:0032259">
    <property type="term" value="P:methylation"/>
    <property type="evidence" value="ECO:0007669"/>
    <property type="project" value="UniProtKB-KW"/>
</dbReference>
<dbReference type="InterPro" id="IPR040372">
    <property type="entry name" value="YaeB-like"/>
</dbReference>
<dbReference type="AlphaFoldDB" id="A0A6A7K6D8"/>
<reference evidence="4 5" key="1">
    <citation type="submission" date="2019-10" db="EMBL/GenBank/DDBJ databases">
        <title>Alkalibaculum tamaniensis sp.nov., a new alkaliphilic acetogen, isolated on methoxylated aromatics from a mud volcano.</title>
        <authorList>
            <person name="Khomyakova M.A."/>
            <person name="Merkel A.Y."/>
            <person name="Bonch-Osmolovskaya E.A."/>
            <person name="Slobodkin A.I."/>
        </authorList>
    </citation>
    <scope>NUCLEOTIDE SEQUENCE [LARGE SCALE GENOMIC DNA]</scope>
    <source>
        <strain evidence="4 5">M08DMB</strain>
    </source>
</reference>
<dbReference type="Pfam" id="PF01980">
    <property type="entry name" value="TrmO_N"/>
    <property type="match status" value="1"/>
</dbReference>
<dbReference type="RefSeq" id="WP_152801967.1">
    <property type="nucleotide sequence ID" value="NZ_WHNX01000005.1"/>
</dbReference>
<keyword evidence="5" id="KW-1185">Reference proteome</keyword>
<dbReference type="GO" id="GO:0008168">
    <property type="term" value="F:methyltransferase activity"/>
    <property type="evidence" value="ECO:0007669"/>
    <property type="project" value="UniProtKB-KW"/>
</dbReference>
<dbReference type="NCBIfam" id="TIGR00104">
    <property type="entry name" value="tRNA_TsaA"/>
    <property type="match status" value="1"/>
</dbReference>
<sequence length="135" mass="15203">MDILMKPIGYIQSPFKEKKHIPKQATISEGISASIQLLNEYEVGIEDIHEGSYGIILFYFHESEGYSLKTISHKTGKMRGIFSTRSPNRPNGIGFSIVKFTKIHGTTIEFQGVDMIDGTPVLDIKPYDEELNPKI</sequence>
<dbReference type="Gene3D" id="2.40.30.70">
    <property type="entry name" value="YaeB-like"/>
    <property type="match status" value="1"/>
</dbReference>
<evidence type="ECO:0000313" key="5">
    <source>
        <dbReference type="Proteomes" id="UP000440004"/>
    </source>
</evidence>
<keyword evidence="1" id="KW-0949">S-adenosyl-L-methionine</keyword>
<dbReference type="InterPro" id="IPR023370">
    <property type="entry name" value="TrmO-like_N"/>
</dbReference>
<dbReference type="Proteomes" id="UP000440004">
    <property type="component" value="Unassembled WGS sequence"/>
</dbReference>
<keyword evidence="4" id="KW-0489">Methyltransferase</keyword>
<dbReference type="PROSITE" id="PS51668">
    <property type="entry name" value="TSAA_2"/>
    <property type="match status" value="1"/>
</dbReference>
<dbReference type="PANTHER" id="PTHR12818">
    <property type="entry name" value="TRNA (ADENINE(37)-N6)-METHYLTRANSFERASE"/>
    <property type="match status" value="1"/>
</dbReference>
<dbReference type="InterPro" id="IPR036414">
    <property type="entry name" value="YaeB_N_sf"/>
</dbReference>